<accession>A0A212JM16</accession>
<evidence type="ECO:0000313" key="1">
    <source>
        <dbReference type="EMBL" id="SBW00460.1"/>
    </source>
</evidence>
<dbReference type="EMBL" id="FLUN01000001">
    <property type="protein sequence ID" value="SBW00460.1"/>
    <property type="molecule type" value="Genomic_DNA"/>
</dbReference>
<sequence>MPYELLPSQEDKLLFFNLEGEAAERYGSIGYLRADFGRDGRGFWTTWFDQQPNLKTPVFCSLYGIFQSV</sequence>
<gene>
    <name evidence="1" type="ORF">KL86CLO1_11345</name>
</gene>
<name>A0A212JM16_9FIRM</name>
<proteinExistence type="predicted"/>
<protein>
    <submittedName>
        <fullName evidence="1">Uncharacterized protein</fullName>
    </submittedName>
</protein>
<organism evidence="1">
    <name type="scientific">uncultured Eubacteriales bacterium</name>
    <dbReference type="NCBI Taxonomy" id="172733"/>
    <lineage>
        <taxon>Bacteria</taxon>
        <taxon>Bacillati</taxon>
        <taxon>Bacillota</taxon>
        <taxon>Clostridia</taxon>
        <taxon>Eubacteriales</taxon>
        <taxon>environmental samples</taxon>
    </lineage>
</organism>
<reference evidence="1" key="1">
    <citation type="submission" date="2016-04" db="EMBL/GenBank/DDBJ databases">
        <authorList>
            <person name="Evans L.H."/>
            <person name="Alamgir A."/>
            <person name="Owens N."/>
            <person name="Weber N.D."/>
            <person name="Virtaneva K."/>
            <person name="Barbian K."/>
            <person name="Babar A."/>
            <person name="Rosenke K."/>
        </authorList>
    </citation>
    <scope>NUCLEOTIDE SEQUENCE</scope>
    <source>
        <strain evidence="1">86</strain>
    </source>
</reference>
<dbReference type="AlphaFoldDB" id="A0A212JM16"/>